<comment type="caution">
    <text evidence="3">The sequence shown here is derived from an EMBL/GenBank/DDBJ whole genome shotgun (WGS) entry which is preliminary data.</text>
</comment>
<dbReference type="Gene3D" id="1.10.1540.10">
    <property type="entry name" value="BEACH domain"/>
    <property type="match status" value="1"/>
</dbReference>
<dbReference type="InterPro" id="IPR050865">
    <property type="entry name" value="BEACH_Domain"/>
</dbReference>
<name>A0A1J4J2S5_9EUKA</name>
<dbReference type="SUPFAM" id="SSF81837">
    <property type="entry name" value="BEACH domain"/>
    <property type="match status" value="1"/>
</dbReference>
<feature type="domain" description="BEACH" evidence="2">
    <location>
        <begin position="2020"/>
        <end position="2288"/>
    </location>
</feature>
<dbReference type="Pfam" id="PF02138">
    <property type="entry name" value="Beach"/>
    <property type="match status" value="1"/>
</dbReference>
<dbReference type="CDD" id="cd06071">
    <property type="entry name" value="Beach"/>
    <property type="match status" value="1"/>
</dbReference>
<dbReference type="InterPro" id="IPR036322">
    <property type="entry name" value="WD40_repeat_dom_sf"/>
</dbReference>
<feature type="compositionally biased region" description="Basic and acidic residues" evidence="1">
    <location>
        <begin position="1470"/>
        <end position="1483"/>
    </location>
</feature>
<evidence type="ECO:0000259" key="2">
    <source>
        <dbReference type="PROSITE" id="PS50197"/>
    </source>
</evidence>
<keyword evidence="4" id="KW-1185">Reference proteome</keyword>
<dbReference type="VEuPathDB" id="TrichDB:TRFO_40630"/>
<reference evidence="3" key="1">
    <citation type="submission" date="2016-10" db="EMBL/GenBank/DDBJ databases">
        <authorList>
            <person name="Benchimol M."/>
            <person name="Almeida L.G."/>
            <person name="Vasconcelos A.T."/>
            <person name="Perreira-Neves A."/>
            <person name="Rosa I.A."/>
            <person name="Tasca T."/>
            <person name="Bogo M.R."/>
            <person name="de Souza W."/>
        </authorList>
    </citation>
    <scope>NUCLEOTIDE SEQUENCE [LARGE SCALE GENOMIC DNA]</scope>
    <source>
        <strain evidence="3">K</strain>
    </source>
</reference>
<evidence type="ECO:0000256" key="1">
    <source>
        <dbReference type="SAM" id="MobiDB-lite"/>
    </source>
</evidence>
<dbReference type="InterPro" id="IPR036372">
    <property type="entry name" value="BEACH_dom_sf"/>
</dbReference>
<protein>
    <recommendedName>
        <fullName evidence="2">BEACH domain-containing protein</fullName>
    </recommendedName>
</protein>
<dbReference type="SMART" id="SM01026">
    <property type="entry name" value="Beach"/>
    <property type="match status" value="1"/>
</dbReference>
<dbReference type="PANTHER" id="PTHR13743">
    <property type="entry name" value="BEIGE/BEACH-RELATED"/>
    <property type="match status" value="1"/>
</dbReference>
<organism evidence="3 4">
    <name type="scientific">Tritrichomonas foetus</name>
    <dbReference type="NCBI Taxonomy" id="1144522"/>
    <lineage>
        <taxon>Eukaryota</taxon>
        <taxon>Metamonada</taxon>
        <taxon>Parabasalia</taxon>
        <taxon>Tritrichomonadida</taxon>
        <taxon>Tritrichomonadidae</taxon>
        <taxon>Tritrichomonas</taxon>
    </lineage>
</organism>
<dbReference type="EMBL" id="MLAK01001438">
    <property type="protein sequence ID" value="OHS93041.1"/>
    <property type="molecule type" value="Genomic_DNA"/>
</dbReference>
<accession>A0A1J4J2S5</accession>
<dbReference type="GeneID" id="94848023"/>
<gene>
    <name evidence="3" type="ORF">TRFO_40630</name>
</gene>
<dbReference type="OrthoDB" id="10582993at2759"/>
<dbReference type="SUPFAM" id="SSF50978">
    <property type="entry name" value="WD40 repeat-like"/>
    <property type="match status" value="1"/>
</dbReference>
<proteinExistence type="predicted"/>
<evidence type="ECO:0000313" key="4">
    <source>
        <dbReference type="Proteomes" id="UP000179807"/>
    </source>
</evidence>
<dbReference type="PANTHER" id="PTHR13743:SF123">
    <property type="entry name" value="PROTEIN FAN"/>
    <property type="match status" value="1"/>
</dbReference>
<dbReference type="RefSeq" id="XP_068346178.1">
    <property type="nucleotide sequence ID" value="XM_068513319.1"/>
</dbReference>
<dbReference type="Proteomes" id="UP000179807">
    <property type="component" value="Unassembled WGS sequence"/>
</dbReference>
<dbReference type="PROSITE" id="PS50197">
    <property type="entry name" value="BEACH"/>
    <property type="match status" value="1"/>
</dbReference>
<dbReference type="InterPro" id="IPR000409">
    <property type="entry name" value="BEACH_dom"/>
</dbReference>
<sequence>MLKKLSQILPRHNSTTKVDPLPDEQAELLQLFNQNMDILKSINIKDEQIILFNGLISQFKVTFSNVTSNISKHPDVKKSIDQYCEVCSDLASTIILDSKKLVEFSDSLIFIYRLYSNLPKSDKFISFFYDLIQESKKNPEILSQTFEILTILFSSKKFYQRFLEIDGYTLVFTSFYMKCVTETTQEQFNHLLFENIPNKLTNIGSQQAMLELFVNTLQTSGLKPPVATFICNFLAYFHKYDSNIYTKFDDLQGFLHLNNFLILKCQGIASNCFQRMLVDSDSGQSVISALYILYTRDETTPELRTSIINVLYSLLSSETFSFEKMNDYVPINNWILQPPQLSKEGLIVIAILLKELSRNQKFAIKSALDVILKIISPPANENEVPVDNFLELIDNALVHDELQAEDLLINKFLEDFILLPLEEDIAKYFEEHVLFRMIVIAVYSAECASEFRFPVLQKFILTSNYIKKSKDFIDFLETLFSKHFSLQIVSLLLSFMENMELMAMFERELRKRKESMNYFHQCNGFLSFDDFVKENPDKCEVVIKIMAGLSYFEPHAEINDWIINQPNDSPIFRLDKEFLAKAAFAFRNDTSLLLIPAFYAFLDSKFDMSIHLNLYLAGKYGIPVYKKLHQKKNEKFEYKDIPNIKQISDRYTWPIDVPSILELDNVSDFISPNMPHYSFYEFIPENSEKSYIKLSHYCFISIFFCIPRFSPGRIQIFHNKSFSIYIEGDAMSITSKNNQNSYEGNITANSWHHIIFNFQTIKKKIDIEMNGNRLTSVDLISDEPNIIIGDNETQLENGFLIAKKILVSNKFIQKTETVWKILPIHSYRGLQEAFIDTLESVLTVHYQGFASYFSSFLECECIFIKFENETDLNKLHDLFELLLKIQKANSLQISRFCDRLFLSIKRQSKVIQNYLCDFLYHLPISYYRYNIEQKWLYFYTMLCDIELLFVFPEDQVLSLLNLIIGELTLDFALNQHKESHLLKMIVNVMRSGISENIVINGLIPILYTLLSLNPNPRNYKYLLNASIAACDWNQNMSYSLPDYPISQLLEQELIATEVSNSLLKTFMTLANRFEEELYDYKQLLDFMILFGDERSFHFGELILIYYLRNPKYLKENVFASFVFSYFCDKRDFWLLAFSILSKNNLLDTLHNIYLSIETPMFLPVIIEMLSALCAKVTSENMNSMNKNNFELLNNTDKNEISPRTSLLMEIFDTIQAFNNESLSYFLQNNCQIPLSILSNLGMVPTTISPKCDKTDNDFLNFSPKSLSKDEFKSIKDMYENIKPFSKLIINHQTIVNAQTSPRFFNSQINSQFDLKSIEPLKNMPFTTSMLSLFSSILFCAAPSNFATHLKEIIQGHSLMNDTYSRFFGQELIFSILIKITISDVPLDLYHKPLFRIIAKYVKDSFFDEKITHLLALLFNLLKSLQLKELFEDILKDQSVLTAYREIIMGAFIYLSKEALDQKAKEEKHKNHKIFKEKVKKDENDNSNNKNELENPEEANIISENDGNADIEVTDKQKTQNNEFSNENEIITEIIKENGNEVNAIVENETGEKIEINENDIIENNEKKENLKDVLRLFLTYKSVVFYAPLFDNQEFSMFWLHITKINKLDTPEVVQCMELFLEIVGKNILNKDEYKTYEKDSQWNQTLSKFGKKSRDEQNEMIFREKKGKSIQNYIQQKINIATDELLFISLMRVINLYIQSNSQIFSMNVKLRQYEITYNKIMQITRTYSLQKRYTPKSFRLSSNPLPMYMSRCVSPSPFEIHSPNFHSKINLEYFMTKKSVSQPRIEQFKQKGILRCSPEWFYSNMSFINQCQKSQINLHEKSRNENYSLNENKKADEIDIEREFYSPFEYSYFLEQKPNLLLQSLIRNFSAYGSFNTIFNIKFFYYIHSIPSVLLISEKALIIFVLAEYNNEDNEFTLIEQPTHPIAFLPFTESITLFEYHHTSLFCGHALIIIDFNRIVKTQSHLFLHKKVGMRITSIFDPPSILIFNSVNEYDLCDKAINKLISSRSFINQMPLNSLIFNLSSPQQATELWNKGDLSNILYLLSLNNFAGRCFSDLTQYPIFPWIASPLNLTPRDLSLPMGQLGKERASHFETTYELSAPNNYYYGFHYSLPGIVFWLLMRLPPFTYFQWDLNNGWDDSQRLFASIVDAYSSASKQNPSDLKELIPEMYFVPEAYINKSNLKFASTINEHVVLPEWCSNSPQTFVDVMRSCLEKCEKLSDWIDLIFGYKQTGEAALQAKNLFLPTSYHSSTAENLQMEEPVFEAQVINFGQCPIQLFYKPHQSRKTKPKGLIKQTSPENDDAIIGSIFSNRNLSSNSHSTSSLPTISNIFTSNLSLNSNLTRSKNFSSLLNKLVDFELTVKPIPAITNLLYFSSISDKNIALNESGAFIIPSISCAIPPRYYHYISIDSLHELLTINSTISNSSSISNSASNSSTNYSLSEKIVKNNVYSYLNPIMAFATNVSVGHFGLFCVISFSSGYAKVYRILYQNKKPTSLEQVGSFSFNESCKCSSLFTEDFICVSVYFNKLIFWNYSTSLLHRFIDLDYQPNGVICDDAAGIVTVFGDYVIEQFTINGEKLRSFSTNVEIKAISLLPLNSSFDGRIIVVGDKNGYVSLLSVMEEEQINDKLNSEDIENLTSEHSLSRFNSMSKEVNNPDPDKPLKSVKNLKLIQIYSRIVHNHPIASLFVLPNKNKIITCDSRGNKVILKLSISSNISLAANEETCHCAFCENTAVTKCSQCGIPLCQSCIIFEQENSALCQFCSTSFENQEIYQNDNQDHMDIQSKEGENKLEAINEIQNENENERNEGNDNFDIDSDEIHGRLRRISSIFD</sequence>
<feature type="region of interest" description="Disordered" evidence="1">
    <location>
        <begin position="1470"/>
        <end position="1507"/>
    </location>
</feature>
<evidence type="ECO:0000313" key="3">
    <source>
        <dbReference type="EMBL" id="OHS93041.1"/>
    </source>
</evidence>